<dbReference type="Pfam" id="PF00881">
    <property type="entry name" value="Nitroreductase"/>
    <property type="match status" value="1"/>
</dbReference>
<dbReference type="PANTHER" id="PTHR43673:SF10">
    <property type="entry name" value="NADH DEHYDROGENASE_NAD(P)H NITROREDUCTASE XCC3605-RELATED"/>
    <property type="match status" value="1"/>
</dbReference>
<feature type="domain" description="Nitroreductase" evidence="3">
    <location>
        <begin position="25"/>
        <end position="189"/>
    </location>
</feature>
<protein>
    <submittedName>
        <fullName evidence="4">Nitroreductase family protein</fullName>
    </submittedName>
</protein>
<reference evidence="5" key="1">
    <citation type="journal article" date="2019" name="Int. J. Syst. Evol. Microbiol.">
        <title>The Global Catalogue of Microorganisms (GCM) 10K type strain sequencing project: providing services to taxonomists for standard genome sequencing and annotation.</title>
        <authorList>
            <consortium name="The Broad Institute Genomics Platform"/>
            <consortium name="The Broad Institute Genome Sequencing Center for Infectious Disease"/>
            <person name="Wu L."/>
            <person name="Ma J."/>
        </authorList>
    </citation>
    <scope>NUCLEOTIDE SEQUENCE [LARGE SCALE GENOMIC DNA]</scope>
    <source>
        <strain evidence="5">CCM 8391</strain>
    </source>
</reference>
<dbReference type="PANTHER" id="PTHR43673">
    <property type="entry name" value="NAD(P)H NITROREDUCTASE YDGI-RELATED"/>
    <property type="match status" value="1"/>
</dbReference>
<evidence type="ECO:0000259" key="3">
    <source>
        <dbReference type="Pfam" id="PF00881"/>
    </source>
</evidence>
<dbReference type="Proteomes" id="UP001596302">
    <property type="component" value="Unassembled WGS sequence"/>
</dbReference>
<sequence>MAGAESASHSSTPLLSLTTEELLTTTRTVRRRLDLERPVARADVERAIEIALQAPRGGNKGGLRWLVIDDAATKQSVGAIWGECAEEYLRRLPADDPMVPGARRLQQVMGQVPMLVIPTIQGCPPQGSNRVRTASFWGSVLPAMWSFMLALRAKGMGSAWTQIHLAQEERVARILGIPSEVTQAGLLPVAWTIGTRFKPARRERVEKVVAWNAW</sequence>
<evidence type="ECO:0000313" key="4">
    <source>
        <dbReference type="EMBL" id="MFC5994388.1"/>
    </source>
</evidence>
<evidence type="ECO:0000256" key="1">
    <source>
        <dbReference type="ARBA" id="ARBA00007118"/>
    </source>
</evidence>
<dbReference type="RefSeq" id="WP_379584421.1">
    <property type="nucleotide sequence ID" value="NZ_JBHSQW010000018.1"/>
</dbReference>
<dbReference type="EMBL" id="JBHSQW010000018">
    <property type="protein sequence ID" value="MFC5994388.1"/>
    <property type="molecule type" value="Genomic_DNA"/>
</dbReference>
<accession>A0ABW1J0T4</accession>
<organism evidence="4 5">
    <name type="scientific">Pseudonocardia hispaniensis</name>
    <dbReference type="NCBI Taxonomy" id="904933"/>
    <lineage>
        <taxon>Bacteria</taxon>
        <taxon>Bacillati</taxon>
        <taxon>Actinomycetota</taxon>
        <taxon>Actinomycetes</taxon>
        <taxon>Pseudonocardiales</taxon>
        <taxon>Pseudonocardiaceae</taxon>
        <taxon>Pseudonocardia</taxon>
    </lineage>
</organism>
<dbReference type="Gene3D" id="3.40.109.10">
    <property type="entry name" value="NADH Oxidase"/>
    <property type="match status" value="1"/>
</dbReference>
<dbReference type="SUPFAM" id="SSF55469">
    <property type="entry name" value="FMN-dependent nitroreductase-like"/>
    <property type="match status" value="1"/>
</dbReference>
<comment type="caution">
    <text evidence="4">The sequence shown here is derived from an EMBL/GenBank/DDBJ whole genome shotgun (WGS) entry which is preliminary data.</text>
</comment>
<dbReference type="InterPro" id="IPR029479">
    <property type="entry name" value="Nitroreductase"/>
</dbReference>
<proteinExistence type="inferred from homology"/>
<gene>
    <name evidence="4" type="ORF">ACFQE5_09215</name>
</gene>
<evidence type="ECO:0000256" key="2">
    <source>
        <dbReference type="ARBA" id="ARBA00023002"/>
    </source>
</evidence>
<name>A0ABW1J0T4_9PSEU</name>
<dbReference type="InterPro" id="IPR000415">
    <property type="entry name" value="Nitroreductase-like"/>
</dbReference>
<keyword evidence="5" id="KW-1185">Reference proteome</keyword>
<keyword evidence="2" id="KW-0560">Oxidoreductase</keyword>
<dbReference type="CDD" id="cd02062">
    <property type="entry name" value="Nitro_FMN_reductase"/>
    <property type="match status" value="1"/>
</dbReference>
<comment type="similarity">
    <text evidence="1">Belongs to the nitroreductase family.</text>
</comment>
<evidence type="ECO:0000313" key="5">
    <source>
        <dbReference type="Proteomes" id="UP001596302"/>
    </source>
</evidence>